<name>A0A7J0FYE9_9ERIC</name>
<dbReference type="EMBL" id="BJWL01000016">
    <property type="protein sequence ID" value="GFZ03574.1"/>
    <property type="molecule type" value="Genomic_DNA"/>
</dbReference>
<comment type="caution">
    <text evidence="2">The sequence shown here is derived from an EMBL/GenBank/DDBJ whole genome shotgun (WGS) entry which is preliminary data.</text>
</comment>
<dbReference type="InterPro" id="IPR044824">
    <property type="entry name" value="MAIN-like"/>
</dbReference>
<organism evidence="2 3">
    <name type="scientific">Actinidia rufa</name>
    <dbReference type="NCBI Taxonomy" id="165716"/>
    <lineage>
        <taxon>Eukaryota</taxon>
        <taxon>Viridiplantae</taxon>
        <taxon>Streptophyta</taxon>
        <taxon>Embryophyta</taxon>
        <taxon>Tracheophyta</taxon>
        <taxon>Spermatophyta</taxon>
        <taxon>Magnoliopsida</taxon>
        <taxon>eudicotyledons</taxon>
        <taxon>Gunneridae</taxon>
        <taxon>Pentapetalae</taxon>
        <taxon>asterids</taxon>
        <taxon>Ericales</taxon>
        <taxon>Actinidiaceae</taxon>
        <taxon>Actinidia</taxon>
    </lineage>
</organism>
<accession>A0A7J0FYE9</accession>
<dbReference type="PANTHER" id="PTHR46033">
    <property type="entry name" value="PROTEIN MAIN-LIKE 2"/>
    <property type="match status" value="1"/>
</dbReference>
<dbReference type="InterPro" id="IPR019557">
    <property type="entry name" value="AminoTfrase-like_pln_mobile"/>
</dbReference>
<dbReference type="PANTHER" id="PTHR46033:SF8">
    <property type="entry name" value="PROTEIN MAINTENANCE OF MERISTEMS-LIKE"/>
    <property type="match status" value="1"/>
</dbReference>
<sequence>MHHVTPGPDDMGGDPMTVRQPHRVYDLNERARPYVISSRFYEIIRIRGINLDHGLISALLERWRCETYTFHLCVREMTPTLQDVAMLTGLPIDGAPITGPSGSFYPNELCLRLLGRVSLRNAYRGDNLKLTWLESEFRPLQMMRQRIN</sequence>
<dbReference type="Pfam" id="PF10536">
    <property type="entry name" value="PMD"/>
    <property type="match status" value="1"/>
</dbReference>
<keyword evidence="3" id="KW-1185">Reference proteome</keyword>
<dbReference type="GO" id="GO:0010073">
    <property type="term" value="P:meristem maintenance"/>
    <property type="evidence" value="ECO:0007669"/>
    <property type="project" value="InterPro"/>
</dbReference>
<dbReference type="AlphaFoldDB" id="A0A7J0FYE9"/>
<evidence type="ECO:0000313" key="2">
    <source>
        <dbReference type="EMBL" id="GFZ03574.1"/>
    </source>
</evidence>
<protein>
    <recommendedName>
        <fullName evidence="1">Aminotransferase-like plant mobile domain-containing protein</fullName>
    </recommendedName>
</protein>
<evidence type="ECO:0000259" key="1">
    <source>
        <dbReference type="Pfam" id="PF10536"/>
    </source>
</evidence>
<dbReference type="OrthoDB" id="1937804at2759"/>
<dbReference type="Proteomes" id="UP000585474">
    <property type="component" value="Unassembled WGS sequence"/>
</dbReference>
<evidence type="ECO:0000313" key="3">
    <source>
        <dbReference type="Proteomes" id="UP000585474"/>
    </source>
</evidence>
<feature type="domain" description="Aminotransferase-like plant mobile" evidence="1">
    <location>
        <begin position="40"/>
        <end position="138"/>
    </location>
</feature>
<reference evidence="2 3" key="1">
    <citation type="submission" date="2019-07" db="EMBL/GenBank/DDBJ databases">
        <title>De Novo Assembly of kiwifruit Actinidia rufa.</title>
        <authorList>
            <person name="Sugita-Konishi S."/>
            <person name="Sato K."/>
            <person name="Mori E."/>
            <person name="Abe Y."/>
            <person name="Kisaki G."/>
            <person name="Hamano K."/>
            <person name="Suezawa K."/>
            <person name="Otani M."/>
            <person name="Fukuda T."/>
            <person name="Manabe T."/>
            <person name="Gomi K."/>
            <person name="Tabuchi M."/>
            <person name="Akimitsu K."/>
            <person name="Kataoka I."/>
        </authorList>
    </citation>
    <scope>NUCLEOTIDE SEQUENCE [LARGE SCALE GENOMIC DNA]</scope>
    <source>
        <strain evidence="3">cv. Fuchu</strain>
    </source>
</reference>
<gene>
    <name evidence="2" type="ORF">Acr_16g0001980</name>
</gene>
<proteinExistence type="predicted"/>